<reference evidence="1" key="1">
    <citation type="submission" date="2021-06" db="EMBL/GenBank/DDBJ databases">
        <authorList>
            <person name="Kallberg Y."/>
            <person name="Tangrot J."/>
            <person name="Rosling A."/>
        </authorList>
    </citation>
    <scope>NUCLEOTIDE SEQUENCE</scope>
    <source>
        <strain evidence="1">FL130A</strain>
    </source>
</reference>
<proteinExistence type="predicted"/>
<protein>
    <submittedName>
        <fullName evidence="1">11235_t:CDS:1</fullName>
    </submittedName>
</protein>
<dbReference type="Proteomes" id="UP000789508">
    <property type="component" value="Unassembled WGS sequence"/>
</dbReference>
<dbReference type="EMBL" id="CAJVPS010000736">
    <property type="protein sequence ID" value="CAG8505850.1"/>
    <property type="molecule type" value="Genomic_DNA"/>
</dbReference>
<accession>A0A9N8ZSJ3</accession>
<name>A0A9N8ZSJ3_9GLOM</name>
<evidence type="ECO:0000313" key="2">
    <source>
        <dbReference type="Proteomes" id="UP000789508"/>
    </source>
</evidence>
<dbReference type="AlphaFoldDB" id="A0A9N8ZSJ3"/>
<sequence>MEKDDSSELSIDSSDSTIAHTFQSNLDEYEINLEDILQLQLNPEFRTTGKSLELIVIELSSILHDMLNSGEKKEKTAQELRIYINEHICIIEQLNFVLHNHQDTISSTFNSK</sequence>
<comment type="caution">
    <text evidence="1">The sequence shown here is derived from an EMBL/GenBank/DDBJ whole genome shotgun (WGS) entry which is preliminary data.</text>
</comment>
<keyword evidence="2" id="KW-1185">Reference proteome</keyword>
<evidence type="ECO:0000313" key="1">
    <source>
        <dbReference type="EMBL" id="CAG8505850.1"/>
    </source>
</evidence>
<organism evidence="1 2">
    <name type="scientific">Ambispora leptoticha</name>
    <dbReference type="NCBI Taxonomy" id="144679"/>
    <lineage>
        <taxon>Eukaryota</taxon>
        <taxon>Fungi</taxon>
        <taxon>Fungi incertae sedis</taxon>
        <taxon>Mucoromycota</taxon>
        <taxon>Glomeromycotina</taxon>
        <taxon>Glomeromycetes</taxon>
        <taxon>Archaeosporales</taxon>
        <taxon>Ambisporaceae</taxon>
        <taxon>Ambispora</taxon>
    </lineage>
</organism>
<gene>
    <name evidence="1" type="ORF">ALEPTO_LOCUS3718</name>
</gene>